<dbReference type="Proteomes" id="UP000694544">
    <property type="component" value="Unplaced"/>
</dbReference>
<accession>A0A8C6DH26</accession>
<reference evidence="2" key="2">
    <citation type="submission" date="2025-09" db="UniProtKB">
        <authorList>
            <consortium name="Ensembl"/>
        </authorList>
    </citation>
    <scope>IDENTIFICATION</scope>
</reference>
<feature type="region of interest" description="Disordered" evidence="1">
    <location>
        <begin position="1"/>
        <end position="33"/>
    </location>
</feature>
<dbReference type="Ensembl" id="ENSMMST00000018077.1">
    <property type="protein sequence ID" value="ENSMMSP00000016349.1"/>
    <property type="gene ID" value="ENSMMSG00000012459.1"/>
</dbReference>
<name>A0A8C6DH26_MOSMO</name>
<protein>
    <recommendedName>
        <fullName evidence="4">Terminal uridylyl transferase 7</fullName>
    </recommendedName>
</protein>
<feature type="compositionally biased region" description="Basic and acidic residues" evidence="1">
    <location>
        <begin position="15"/>
        <end position="26"/>
    </location>
</feature>
<evidence type="ECO:0000313" key="2">
    <source>
        <dbReference type="Ensembl" id="ENSMMSP00000016349.1"/>
    </source>
</evidence>
<organism evidence="2 3">
    <name type="scientific">Moschus moschiferus</name>
    <name type="common">Siberian musk deer</name>
    <name type="synonym">Moschus sibiricus</name>
    <dbReference type="NCBI Taxonomy" id="68415"/>
    <lineage>
        <taxon>Eukaryota</taxon>
        <taxon>Metazoa</taxon>
        <taxon>Chordata</taxon>
        <taxon>Craniata</taxon>
        <taxon>Vertebrata</taxon>
        <taxon>Euteleostomi</taxon>
        <taxon>Mammalia</taxon>
        <taxon>Eutheria</taxon>
        <taxon>Laurasiatheria</taxon>
        <taxon>Artiodactyla</taxon>
        <taxon>Ruminantia</taxon>
        <taxon>Pecora</taxon>
        <taxon>Moschidae</taxon>
        <taxon>Moschus</taxon>
    </lineage>
</organism>
<sequence length="215" mass="24845">MGDATKPYFVRRPKERGTTDDEDFRRGHPQQDYLIMDDYAKGHSSKMEKGLPKKKVTPGNYGNTPRKGLYAVSSNPYAFKNPIYSQPTWINDNHKDQSKRWLSDELASNSDNSWREYKPGPRIPVINRPRRDSFQESEDGYRWQDGRGCRTVRRLFHKELTNLDTMSEMEAGSPGNVSNLSSYSPEVSNVLFFIQRSFIIFSNAVLIFHRIAVLS</sequence>
<dbReference type="AlphaFoldDB" id="A0A8C6DH26"/>
<keyword evidence="3" id="KW-1185">Reference proteome</keyword>
<dbReference type="GeneTree" id="ENSGT00900000143042"/>
<evidence type="ECO:0000256" key="1">
    <source>
        <dbReference type="SAM" id="MobiDB-lite"/>
    </source>
</evidence>
<evidence type="ECO:0000313" key="3">
    <source>
        <dbReference type="Proteomes" id="UP000694544"/>
    </source>
</evidence>
<evidence type="ECO:0008006" key="4">
    <source>
        <dbReference type="Google" id="ProtNLM"/>
    </source>
</evidence>
<proteinExistence type="predicted"/>
<reference evidence="2" key="1">
    <citation type="submission" date="2025-08" db="UniProtKB">
        <authorList>
            <consortium name="Ensembl"/>
        </authorList>
    </citation>
    <scope>IDENTIFICATION</scope>
</reference>